<name>A0ABR4GDL4_9EURO</name>
<feature type="compositionally biased region" description="Polar residues" evidence="1">
    <location>
        <begin position="1"/>
        <end position="12"/>
    </location>
</feature>
<accession>A0ABR4GDL4</accession>
<evidence type="ECO:0000313" key="2">
    <source>
        <dbReference type="EMBL" id="KAL2796739.1"/>
    </source>
</evidence>
<evidence type="ECO:0000313" key="3">
    <source>
        <dbReference type="Proteomes" id="UP001610563"/>
    </source>
</evidence>
<proteinExistence type="predicted"/>
<protein>
    <submittedName>
        <fullName evidence="2">Uncharacterized protein</fullName>
    </submittedName>
</protein>
<keyword evidence="3" id="KW-1185">Reference proteome</keyword>
<sequence length="289" mass="32628">MASRIQGQQLQNYDKRGSTQKSFPAGHFSSEQQLSTHALETIRTSTRHQELLYTGVGPAWAEHILQYLEEKLRHTATRKHFNVITETLWLRSQLTSIHNCVQGWVISQMLRWVLSDLLNENEARVIEVEAGTTTKFLYPPYAGSQKEPDLLIRQPRQRLPLIVFEAGWSESKPQLLNDMNLWLVGGGGSVRAVVIVIWQGVGAGNEVSGTVELYALDSAGMPVRRQHEQVFPEPALQQARNQAITFTRRMRYGDAVLHGRHPKDVLRLELDLLRENARDALGLLGLAPA</sequence>
<dbReference type="EMBL" id="JBFTWV010000024">
    <property type="protein sequence ID" value="KAL2796739.1"/>
    <property type="molecule type" value="Genomic_DNA"/>
</dbReference>
<dbReference type="Proteomes" id="UP001610563">
    <property type="component" value="Unassembled WGS sequence"/>
</dbReference>
<reference evidence="2 3" key="1">
    <citation type="submission" date="2024-07" db="EMBL/GenBank/DDBJ databases">
        <title>Section-level genome sequencing and comparative genomics of Aspergillus sections Usti and Cavernicolus.</title>
        <authorList>
            <consortium name="Lawrence Berkeley National Laboratory"/>
            <person name="Nybo J.L."/>
            <person name="Vesth T.C."/>
            <person name="Theobald S."/>
            <person name="Frisvad J.C."/>
            <person name="Larsen T.O."/>
            <person name="Kjaerboelling I."/>
            <person name="Rothschild-Mancinelli K."/>
            <person name="Lyhne E.K."/>
            <person name="Kogle M.E."/>
            <person name="Barry K."/>
            <person name="Clum A."/>
            <person name="Na H."/>
            <person name="Ledsgaard L."/>
            <person name="Lin J."/>
            <person name="Lipzen A."/>
            <person name="Kuo A."/>
            <person name="Riley R."/>
            <person name="Mondo S."/>
            <person name="Labutti K."/>
            <person name="Haridas S."/>
            <person name="Pangalinan J."/>
            <person name="Salamov A.A."/>
            <person name="Simmons B.A."/>
            <person name="Magnuson J.K."/>
            <person name="Chen J."/>
            <person name="Drula E."/>
            <person name="Henrissat B."/>
            <person name="Wiebenga A."/>
            <person name="Lubbers R.J."/>
            <person name="Gomes A.C."/>
            <person name="Makela M.R."/>
            <person name="Stajich J."/>
            <person name="Grigoriev I.V."/>
            <person name="Mortensen U.H."/>
            <person name="De Vries R.P."/>
            <person name="Baker S.E."/>
            <person name="Andersen M.R."/>
        </authorList>
    </citation>
    <scope>NUCLEOTIDE SEQUENCE [LARGE SCALE GENOMIC DNA]</scope>
    <source>
        <strain evidence="2 3">CBS 209.92</strain>
    </source>
</reference>
<gene>
    <name evidence="2" type="ORF">BJX66DRAFT_335716</name>
</gene>
<feature type="region of interest" description="Disordered" evidence="1">
    <location>
        <begin position="1"/>
        <end position="32"/>
    </location>
</feature>
<evidence type="ECO:0000256" key="1">
    <source>
        <dbReference type="SAM" id="MobiDB-lite"/>
    </source>
</evidence>
<comment type="caution">
    <text evidence="2">The sequence shown here is derived from an EMBL/GenBank/DDBJ whole genome shotgun (WGS) entry which is preliminary data.</text>
</comment>
<organism evidence="2 3">
    <name type="scientific">Aspergillus keveii</name>
    <dbReference type="NCBI Taxonomy" id="714993"/>
    <lineage>
        <taxon>Eukaryota</taxon>
        <taxon>Fungi</taxon>
        <taxon>Dikarya</taxon>
        <taxon>Ascomycota</taxon>
        <taxon>Pezizomycotina</taxon>
        <taxon>Eurotiomycetes</taxon>
        <taxon>Eurotiomycetidae</taxon>
        <taxon>Eurotiales</taxon>
        <taxon>Aspergillaceae</taxon>
        <taxon>Aspergillus</taxon>
        <taxon>Aspergillus subgen. Nidulantes</taxon>
    </lineage>
</organism>